<accession>D8Q3F9</accession>
<feature type="domain" description="F-box" evidence="3">
    <location>
        <begin position="72"/>
        <end position="121"/>
    </location>
</feature>
<evidence type="ECO:0000313" key="5">
    <source>
        <dbReference type="Proteomes" id="UP000007431"/>
    </source>
</evidence>
<dbReference type="Proteomes" id="UP000007431">
    <property type="component" value="Unassembled WGS sequence"/>
</dbReference>
<dbReference type="InterPro" id="IPR036047">
    <property type="entry name" value="F-box-like_dom_sf"/>
</dbReference>
<name>D8Q3F9_SCHCM</name>
<organism evidence="5">
    <name type="scientific">Schizophyllum commune (strain H4-8 / FGSC 9210)</name>
    <name type="common">Split gill fungus</name>
    <dbReference type="NCBI Taxonomy" id="578458"/>
    <lineage>
        <taxon>Eukaryota</taxon>
        <taxon>Fungi</taxon>
        <taxon>Dikarya</taxon>
        <taxon>Basidiomycota</taxon>
        <taxon>Agaricomycotina</taxon>
        <taxon>Agaricomycetes</taxon>
        <taxon>Agaricomycetidae</taxon>
        <taxon>Agaricales</taxon>
        <taxon>Schizophyllaceae</taxon>
        <taxon>Schizophyllum</taxon>
    </lineage>
</organism>
<dbReference type="InParanoid" id="D8Q3F9"/>
<dbReference type="KEGG" id="scm:SCHCO_02726913"/>
<evidence type="ECO:0000256" key="2">
    <source>
        <dbReference type="SAM" id="MobiDB-lite"/>
    </source>
</evidence>
<gene>
    <name evidence="4" type="ORF">SCHCODRAFT_234035</name>
</gene>
<evidence type="ECO:0000256" key="1">
    <source>
        <dbReference type="SAM" id="Coils"/>
    </source>
</evidence>
<feature type="region of interest" description="Disordered" evidence="2">
    <location>
        <begin position="1252"/>
        <end position="1296"/>
    </location>
</feature>
<dbReference type="VEuPathDB" id="FungiDB:SCHCODRAFT_02726913"/>
<dbReference type="HOGENOM" id="CLU_246643_0_0_1"/>
<keyword evidence="5" id="KW-1185">Reference proteome</keyword>
<proteinExistence type="predicted"/>
<feature type="coiled-coil region" evidence="1">
    <location>
        <begin position="347"/>
        <end position="382"/>
    </location>
</feature>
<dbReference type="RefSeq" id="XP_003033207.1">
    <property type="nucleotide sequence ID" value="XM_003033161.1"/>
</dbReference>
<dbReference type="EMBL" id="GL377305">
    <property type="protein sequence ID" value="EFI98304.1"/>
    <property type="molecule type" value="Genomic_DNA"/>
</dbReference>
<dbReference type="SMART" id="SM00256">
    <property type="entry name" value="FBOX"/>
    <property type="match status" value="1"/>
</dbReference>
<protein>
    <recommendedName>
        <fullName evidence="3">F-box domain-containing protein</fullName>
    </recommendedName>
</protein>
<reference evidence="4 5" key="1">
    <citation type="journal article" date="2010" name="Nat. Biotechnol.">
        <title>Genome sequence of the model mushroom Schizophyllum commune.</title>
        <authorList>
            <person name="Ohm R.A."/>
            <person name="de Jong J.F."/>
            <person name="Lugones L.G."/>
            <person name="Aerts A."/>
            <person name="Kothe E."/>
            <person name="Stajich J.E."/>
            <person name="de Vries R.P."/>
            <person name="Record E."/>
            <person name="Levasseur A."/>
            <person name="Baker S.E."/>
            <person name="Bartholomew K.A."/>
            <person name="Coutinho P.M."/>
            <person name="Erdmann S."/>
            <person name="Fowler T.J."/>
            <person name="Gathman A.C."/>
            <person name="Lombard V."/>
            <person name="Henrissat B."/>
            <person name="Knabe N."/>
            <person name="Kuees U."/>
            <person name="Lilly W.W."/>
            <person name="Lindquist E."/>
            <person name="Lucas S."/>
            <person name="Magnuson J.K."/>
            <person name="Piumi F."/>
            <person name="Raudaskoski M."/>
            <person name="Salamov A."/>
            <person name="Schmutz J."/>
            <person name="Schwarze F.W.M.R."/>
            <person name="vanKuyk P.A."/>
            <person name="Horton J.S."/>
            <person name="Grigoriev I.V."/>
            <person name="Woesten H.A.B."/>
        </authorList>
    </citation>
    <scope>NUCLEOTIDE SEQUENCE [LARGE SCALE GENOMIC DNA]</scope>
    <source>
        <strain evidence="5">H4-8 / FGSC 9210</strain>
    </source>
</reference>
<evidence type="ECO:0000259" key="3">
    <source>
        <dbReference type="PROSITE" id="PS50181"/>
    </source>
</evidence>
<dbReference type="PROSITE" id="PS50181">
    <property type="entry name" value="FBOX"/>
    <property type="match status" value="1"/>
</dbReference>
<keyword evidence="1" id="KW-0175">Coiled coil</keyword>
<dbReference type="InterPro" id="IPR001810">
    <property type="entry name" value="F-box_dom"/>
</dbReference>
<feature type="compositionally biased region" description="Acidic residues" evidence="2">
    <location>
        <begin position="34"/>
        <end position="46"/>
    </location>
</feature>
<dbReference type="STRING" id="578458.D8Q3F9"/>
<feature type="compositionally biased region" description="Acidic residues" evidence="2">
    <location>
        <begin position="1256"/>
        <end position="1271"/>
    </location>
</feature>
<sequence>MDIDFIDPGNHTDVTMHTASEYGRGGDTAPETAESFDEHEDPDEEAPEGHALASRDSPLKTPPKRRSKAGKLAAFKELPVDVLYEILLLLNPQDLLAFARTNKYLQAILVHSECRFVWKAVRERVGYPAPREALYEYWWASLLFGRKICQICGSSPVKNIDWYLLKRVCTRCKDEQRSLFRDTEFKEEYPKKDKLVLDLVLHTPYRTTVQAYTPQKQFYLRSDVDSMLKEIAIHKRRISKRRAGAKQAFDEFKQKRIKFVEKTHDLAYSRAEWAGKVYKKTVSEGEKLGEERRAAIRERLLQLGYDERDVADAVDVDNTNMTVQKKPLTDLAWSHIRAKWVAEVEYHRSFREEKELRQRQRAEAEAERLRQLQLAARRERERIVTEIYSGWCCKTPAFNPELTFLALPLPHEIFDLSPMRELIEADANVVVDKRRLQLALEKCMPQINELWAQRHDFLRGVAARISHCMRQAGSSSLEDDSYVLRVVWTQCDFNVATPLAEEQEIGLTFSDFVFYWRFHWNELPPESQSWEVLSRVTYNKRRSLVVASLMEAMGFPRTALDEFFTTDGPRFLCMRCPSIKTDDTHGRWAMTWQAAVVHTERCHAGVDCAWQWQLLSAADTARVKALESSTHLADKVWSCSHCRVHWNNWKTFEEVCEHAEMKHKEGTKFGRMAITTQPNYIKPLPFACLREALVSKNQADDEDRTQAAILSAVQCSAEIRERLRVEAVHPYFGPENKRSILGKIVGRAMQKLNPEVETNYETVYARAVHPCYSDVSAVQILPSRGRADSVITLPVSLTEALSPQLPTLSPGIKEGRLSTESPPVVQVNIAHAPIMAPMDALDECSARALGTFDVSTDSGAAALVSLLSYHQLGIATCATKAQLHAPWVKRTLLSDRFQPWQVGLVADLGLDNCELTPESRVHWWISGHGEAESIVSTANVPPSADKGYRNEPNFGHSNIRSENFDDSEVPEELIDDAVVEGKIQKFENARRIWKSEKCKDSCEAARSSSVSSSIDILGDRYYSPAVYTPLRVPDWLSISWPDQSMCQEIRKKYLLPTMLQLPVDRIDCAYVQGSYQPLHLRGQRLVVGPVEHHSHSREFNLGHGEFEALKRFVMENTIESAMRKLDDRVLDLSQLSNDAETILLRATPAIIAASNDANQHLRKHNESEIKQQWQRILRAVVSACPNIEGRYLDAIAERATPLSRNELADDMMRGSNTLKEDMEVHAMYLNPVALAQVKHDRIHNKWRIAVSKDMGNDSDDPDDSDDSDYDSDDARDGNIDNRAVDNEAGHSDGDEFDLASRMKRSLAADQDRSLTAVHDLYTRMRDLQGQYEKQTPDENALKARLLRYFDRGSTFDGCLVWSFRGYFSEKYSLDEIKSYRFFNFDDAKQAKDSGQVAEPSKSASHAVDRAEAAVASPVAFTRTQELLGEAREVGEDSQYRAATPSTEADFVAAAADSEECQPMSELPNPEGAARELASPAIFFEYKADSKDIAACYNQARFDLIDALKYLDSRKIHNFPVFAVVVVDTVGHVITAWSEKDKVSYS</sequence>
<feature type="compositionally biased region" description="Basic and acidic residues" evidence="2">
    <location>
        <begin position="1272"/>
        <end position="1293"/>
    </location>
</feature>
<dbReference type="OrthoDB" id="2322499at2759"/>
<dbReference type="SUPFAM" id="SSF81383">
    <property type="entry name" value="F-box domain"/>
    <property type="match status" value="1"/>
</dbReference>
<feature type="region of interest" description="Disordered" evidence="2">
    <location>
        <begin position="1"/>
        <end position="66"/>
    </location>
</feature>
<evidence type="ECO:0000313" key="4">
    <source>
        <dbReference type="EMBL" id="EFI98304.1"/>
    </source>
</evidence>
<dbReference type="eggNOG" id="ENOG502SAM6">
    <property type="taxonomic scope" value="Eukaryota"/>
</dbReference>
<dbReference type="GeneID" id="9595305"/>